<reference evidence="9" key="1">
    <citation type="submission" date="2015-02" db="EMBL/GenBank/DDBJ databases">
        <title>A novel member of the family Ruminococcaceae isolated from human feces.</title>
        <authorList>
            <person name="Shkoporov A.N."/>
            <person name="Chaplin A.V."/>
            <person name="Motuzova O.V."/>
            <person name="Kafarskaia L.I."/>
            <person name="Khokhlova E.V."/>
            <person name="Efimov B.A."/>
        </authorList>
    </citation>
    <scope>NUCLEOTIDE SEQUENCE [LARGE SCALE GENOMIC DNA]</scope>
    <source>
        <strain evidence="9">585-1</strain>
    </source>
</reference>
<dbReference type="Proteomes" id="UP000032483">
    <property type="component" value="Unassembled WGS sequence"/>
</dbReference>
<reference evidence="10 13" key="3">
    <citation type="submission" date="2019-08" db="EMBL/GenBank/DDBJ databases">
        <title>In-depth cultivation of the pig gut microbiome towards novel bacterial diversity and tailored functional studies.</title>
        <authorList>
            <person name="Wylensek D."/>
            <person name="Hitch T.C.A."/>
            <person name="Clavel T."/>
        </authorList>
    </citation>
    <scope>NUCLEOTIDE SEQUENCE [LARGE SCALE GENOMIC DNA]</scope>
    <source>
        <strain evidence="10 13">WCA3-601-WT-6J</strain>
    </source>
</reference>
<dbReference type="InterPro" id="IPR050171">
    <property type="entry name" value="MFS_Transporters"/>
</dbReference>
<dbReference type="RefSeq" id="WP_009323784.1">
    <property type="nucleotide sequence ID" value="NZ_CAOJUJ010000012.1"/>
</dbReference>
<feature type="transmembrane region" description="Helical" evidence="7">
    <location>
        <begin position="294"/>
        <end position="312"/>
    </location>
</feature>
<keyword evidence="12" id="KW-1185">Reference proteome</keyword>
<proteinExistence type="predicted"/>
<feature type="transmembrane region" description="Helical" evidence="7">
    <location>
        <begin position="144"/>
        <end position="167"/>
    </location>
</feature>
<dbReference type="EMBL" id="WMZR01000002">
    <property type="protein sequence ID" value="MTS50291.1"/>
    <property type="molecule type" value="Genomic_DNA"/>
</dbReference>
<evidence type="ECO:0000256" key="5">
    <source>
        <dbReference type="ARBA" id="ARBA00022989"/>
    </source>
</evidence>
<evidence type="ECO:0000313" key="14">
    <source>
        <dbReference type="Proteomes" id="UP000449193"/>
    </source>
</evidence>
<dbReference type="PANTHER" id="PTHR23517:SF2">
    <property type="entry name" value="MULTIDRUG RESISTANCE PROTEIN MDTH"/>
    <property type="match status" value="1"/>
</dbReference>
<feature type="transmembrane region" description="Helical" evidence="7">
    <location>
        <begin position="103"/>
        <end position="123"/>
    </location>
</feature>
<dbReference type="PANTHER" id="PTHR23517">
    <property type="entry name" value="RESISTANCE PROTEIN MDTM, PUTATIVE-RELATED-RELATED"/>
    <property type="match status" value="1"/>
</dbReference>
<dbReference type="PROSITE" id="PS00216">
    <property type="entry name" value="SUGAR_TRANSPORT_1"/>
    <property type="match status" value="1"/>
</dbReference>
<keyword evidence="6 7" id="KW-0472">Membrane</keyword>
<feature type="transmembrane region" description="Helical" evidence="7">
    <location>
        <begin position="358"/>
        <end position="376"/>
    </location>
</feature>
<name>A0A0D8IZ34_9FIRM</name>
<dbReference type="AlphaFoldDB" id="A0A0D8IZ34"/>
<dbReference type="PATRIC" id="fig|1550024.3.peg.2496"/>
<dbReference type="PROSITE" id="PS50850">
    <property type="entry name" value="MFS"/>
    <property type="match status" value="1"/>
</dbReference>
<dbReference type="GO" id="GO:0022857">
    <property type="term" value="F:transmembrane transporter activity"/>
    <property type="evidence" value="ECO:0007669"/>
    <property type="project" value="InterPro"/>
</dbReference>
<feature type="domain" description="Major facilitator superfamily (MFS) profile" evidence="8">
    <location>
        <begin position="1"/>
        <end position="420"/>
    </location>
</feature>
<evidence type="ECO:0000256" key="3">
    <source>
        <dbReference type="ARBA" id="ARBA00022475"/>
    </source>
</evidence>
<evidence type="ECO:0000313" key="11">
    <source>
        <dbReference type="EMBL" id="MTS50291.1"/>
    </source>
</evidence>
<evidence type="ECO:0000259" key="8">
    <source>
        <dbReference type="PROSITE" id="PS50850"/>
    </source>
</evidence>
<feature type="transmembrane region" description="Helical" evidence="7">
    <location>
        <begin position="44"/>
        <end position="64"/>
    </location>
</feature>
<keyword evidence="2" id="KW-0813">Transport</keyword>
<reference evidence="11 14" key="2">
    <citation type="journal article" date="2019" name="Nat. Med.">
        <title>A library of human gut bacterial isolates paired with longitudinal multiomics data enables mechanistic microbiome research.</title>
        <authorList>
            <person name="Poyet M."/>
            <person name="Groussin M."/>
            <person name="Gibbons S.M."/>
            <person name="Avila-Pacheco J."/>
            <person name="Jiang X."/>
            <person name="Kearney S.M."/>
            <person name="Perrotta A.R."/>
            <person name="Berdy B."/>
            <person name="Zhao S."/>
            <person name="Lieberman T.D."/>
            <person name="Swanson P.K."/>
            <person name="Smith M."/>
            <person name="Roesemann S."/>
            <person name="Alexander J.E."/>
            <person name="Rich S.A."/>
            <person name="Livny J."/>
            <person name="Vlamakis H."/>
            <person name="Clish C."/>
            <person name="Bullock K."/>
            <person name="Deik A."/>
            <person name="Scott J."/>
            <person name="Pierce K.A."/>
            <person name="Xavier R.J."/>
            <person name="Alm E.J."/>
        </authorList>
    </citation>
    <scope>NUCLEOTIDE SEQUENCE [LARGE SCALE GENOMIC DNA]</scope>
    <source>
        <strain evidence="11 14">BIOML-A7</strain>
    </source>
</reference>
<feature type="transmembrane region" description="Helical" evidence="7">
    <location>
        <begin position="261"/>
        <end position="282"/>
    </location>
</feature>
<feature type="transmembrane region" description="Helical" evidence="7">
    <location>
        <begin position="396"/>
        <end position="413"/>
    </location>
</feature>
<keyword evidence="4 7" id="KW-0812">Transmembrane</keyword>
<dbReference type="Proteomes" id="UP000431913">
    <property type="component" value="Unassembled WGS sequence"/>
</dbReference>
<evidence type="ECO:0000256" key="6">
    <source>
        <dbReference type="ARBA" id="ARBA00023136"/>
    </source>
</evidence>
<feature type="transmembrane region" description="Helical" evidence="7">
    <location>
        <begin position="173"/>
        <end position="194"/>
    </location>
</feature>
<organism evidence="9 12">
    <name type="scientific">Ruthenibacterium lactatiformans</name>
    <dbReference type="NCBI Taxonomy" id="1550024"/>
    <lineage>
        <taxon>Bacteria</taxon>
        <taxon>Bacillati</taxon>
        <taxon>Bacillota</taxon>
        <taxon>Clostridia</taxon>
        <taxon>Eubacteriales</taxon>
        <taxon>Oscillospiraceae</taxon>
        <taxon>Ruthenibacterium</taxon>
    </lineage>
</organism>
<feature type="transmembrane region" description="Helical" evidence="7">
    <location>
        <begin position="76"/>
        <end position="97"/>
    </location>
</feature>
<dbReference type="EMBL" id="VUNJ01000005">
    <property type="protein sequence ID" value="MST91478.1"/>
    <property type="molecule type" value="Genomic_DNA"/>
</dbReference>
<dbReference type="Proteomes" id="UP000449193">
    <property type="component" value="Unassembled WGS sequence"/>
</dbReference>
<protein>
    <submittedName>
        <fullName evidence="10">MFS transporter</fullName>
    </submittedName>
</protein>
<evidence type="ECO:0000313" key="12">
    <source>
        <dbReference type="Proteomes" id="UP000032483"/>
    </source>
</evidence>
<gene>
    <name evidence="10" type="ORF">FYJ76_05915</name>
    <name evidence="11" type="ORF">GMD52_01875</name>
    <name evidence="9" type="ORF">TQ39_10950</name>
</gene>
<dbReference type="InterPro" id="IPR036259">
    <property type="entry name" value="MFS_trans_sf"/>
</dbReference>
<dbReference type="SUPFAM" id="SSF103473">
    <property type="entry name" value="MFS general substrate transporter"/>
    <property type="match status" value="1"/>
</dbReference>
<dbReference type="InterPro" id="IPR005829">
    <property type="entry name" value="Sugar_transporter_CS"/>
</dbReference>
<comment type="subcellular location">
    <subcellularLocation>
        <location evidence="1">Cell membrane</location>
        <topology evidence="1">Multi-pass membrane protein</topology>
    </subcellularLocation>
</comment>
<sequence length="429" mass="46197">MEKISRKNWALIWVLGMAGQICWNIENSWFNTFVYRKIAPDPSIVAWMVGVSAVVSTFCTFLIGTASDRLGRRRPFIAFGYILWGVFTIGFGVTEFLPKDPLWLAATCVVLADAVMSFFGSMGNDGAFNPWTTDISSAGNRGKVGGALAVMPVFATIFGAIVSGIIIDALDFFAFFTIMGGMVIAVGVLCLFTLRDAPGLAPNRDPRGFWHQFAAVFDYKIVGRNRELFWVFLVMMVYFIGFNVYFPYITVYFTDNLGMDYTLTGVVQGAGLLAASVLTIPAARFIDRGKCGPVIAAAVGCNLLGLLGVSFSTAFVPLLIGVFGAGAGYILVLQALTAWIKNLYPEDQRGQFEGVKQLFFVCVPMIVGPAIATPVINAFGVEKIVNGVAGMVPGNSLFLISGLVTLLALLPLLPAARMEKARTGAAAQP</sequence>
<keyword evidence="3" id="KW-1003">Cell membrane</keyword>
<dbReference type="GO" id="GO:0005886">
    <property type="term" value="C:plasma membrane"/>
    <property type="evidence" value="ECO:0007669"/>
    <property type="project" value="UniProtKB-SubCell"/>
</dbReference>
<dbReference type="GeneID" id="42857099"/>
<dbReference type="InterPro" id="IPR020846">
    <property type="entry name" value="MFS_dom"/>
</dbReference>
<evidence type="ECO:0000256" key="1">
    <source>
        <dbReference type="ARBA" id="ARBA00004651"/>
    </source>
</evidence>
<evidence type="ECO:0000256" key="7">
    <source>
        <dbReference type="SAM" id="Phobius"/>
    </source>
</evidence>
<dbReference type="Pfam" id="PF07690">
    <property type="entry name" value="MFS_1"/>
    <property type="match status" value="1"/>
</dbReference>
<dbReference type="EMBL" id="JXXK01000014">
    <property type="protein sequence ID" value="KJF39739.1"/>
    <property type="molecule type" value="Genomic_DNA"/>
</dbReference>
<evidence type="ECO:0000256" key="4">
    <source>
        <dbReference type="ARBA" id="ARBA00022692"/>
    </source>
</evidence>
<evidence type="ECO:0000256" key="2">
    <source>
        <dbReference type="ARBA" id="ARBA00022448"/>
    </source>
</evidence>
<feature type="transmembrane region" description="Helical" evidence="7">
    <location>
        <begin position="228"/>
        <end position="249"/>
    </location>
</feature>
<evidence type="ECO:0000313" key="10">
    <source>
        <dbReference type="EMBL" id="MST91478.1"/>
    </source>
</evidence>
<evidence type="ECO:0000313" key="13">
    <source>
        <dbReference type="Proteomes" id="UP000431913"/>
    </source>
</evidence>
<accession>A0A0D8IZ34</accession>
<feature type="transmembrane region" description="Helical" evidence="7">
    <location>
        <begin position="318"/>
        <end position="337"/>
    </location>
</feature>
<keyword evidence="5 7" id="KW-1133">Transmembrane helix</keyword>
<comment type="caution">
    <text evidence="9">The sequence shown here is derived from an EMBL/GenBank/DDBJ whole genome shotgun (WGS) entry which is preliminary data.</text>
</comment>
<evidence type="ECO:0000313" key="9">
    <source>
        <dbReference type="EMBL" id="KJF39739.1"/>
    </source>
</evidence>
<dbReference type="InterPro" id="IPR011701">
    <property type="entry name" value="MFS"/>
</dbReference>
<dbReference type="Gene3D" id="1.20.1250.20">
    <property type="entry name" value="MFS general substrate transporter like domains"/>
    <property type="match status" value="2"/>
</dbReference>